<dbReference type="Pfam" id="PF01381">
    <property type="entry name" value="HTH_3"/>
    <property type="match status" value="1"/>
</dbReference>
<name>A0A420KHH3_9BURK</name>
<dbReference type="Gene3D" id="1.10.260.40">
    <property type="entry name" value="lambda repressor-like DNA-binding domains"/>
    <property type="match status" value="1"/>
</dbReference>
<dbReference type="InterPro" id="IPR001387">
    <property type="entry name" value="Cro/C1-type_HTH"/>
</dbReference>
<feature type="region of interest" description="Disordered" evidence="2">
    <location>
        <begin position="62"/>
        <end position="89"/>
    </location>
</feature>
<evidence type="ECO:0000256" key="1">
    <source>
        <dbReference type="SAM" id="Coils"/>
    </source>
</evidence>
<organism evidence="4 5">
    <name type="scientific">Alicycliphilus denitrificans</name>
    <dbReference type="NCBI Taxonomy" id="179636"/>
    <lineage>
        <taxon>Bacteria</taxon>
        <taxon>Pseudomonadati</taxon>
        <taxon>Pseudomonadota</taxon>
        <taxon>Betaproteobacteria</taxon>
        <taxon>Burkholderiales</taxon>
        <taxon>Comamonadaceae</taxon>
        <taxon>Alicycliphilus</taxon>
    </lineage>
</organism>
<evidence type="ECO:0000256" key="2">
    <source>
        <dbReference type="SAM" id="MobiDB-lite"/>
    </source>
</evidence>
<dbReference type="PROSITE" id="PS50943">
    <property type="entry name" value="HTH_CROC1"/>
    <property type="match status" value="1"/>
</dbReference>
<reference evidence="4 5" key="1">
    <citation type="submission" date="2018-09" db="EMBL/GenBank/DDBJ databases">
        <title>Genome comparison of Alicycliphilus sp. BQ1, a polyurethanolytic bacterium, with its closest phylogenetic relatives Alicycliphilus denitrificans BC and K601, unable to attack polyurethane.</title>
        <authorList>
            <person name="Loza-Tavera H."/>
            <person name="Lozano L."/>
            <person name="Cevallos M."/>
            <person name="Maya-Lucas O."/>
            <person name="Garcia-Mena J."/>
            <person name="Hernandez J."/>
        </authorList>
    </citation>
    <scope>NUCLEOTIDE SEQUENCE [LARGE SCALE GENOMIC DNA]</scope>
    <source>
        <strain evidence="4 5">BQ1</strain>
    </source>
</reference>
<dbReference type="Proteomes" id="UP000216225">
    <property type="component" value="Unassembled WGS sequence"/>
</dbReference>
<protein>
    <submittedName>
        <fullName evidence="4">XRE family transcriptional regulator</fullName>
    </submittedName>
</protein>
<dbReference type="CDD" id="cd00093">
    <property type="entry name" value="HTH_XRE"/>
    <property type="match status" value="1"/>
</dbReference>
<accession>A0A420KHH3</accession>
<feature type="domain" description="HTH cro/C1-type" evidence="3">
    <location>
        <begin position="100"/>
        <end position="154"/>
    </location>
</feature>
<evidence type="ECO:0000313" key="5">
    <source>
        <dbReference type="Proteomes" id="UP000216225"/>
    </source>
</evidence>
<proteinExistence type="predicted"/>
<comment type="caution">
    <text evidence="4">The sequence shown here is derived from an EMBL/GenBank/DDBJ whole genome shotgun (WGS) entry which is preliminary data.</text>
</comment>
<dbReference type="GO" id="GO:0003677">
    <property type="term" value="F:DNA binding"/>
    <property type="evidence" value="ECO:0007669"/>
    <property type="project" value="InterPro"/>
</dbReference>
<dbReference type="RefSeq" id="WP_094436179.1">
    <property type="nucleotide sequence ID" value="NZ_NKDB02000001.1"/>
</dbReference>
<dbReference type="SUPFAM" id="SSF47413">
    <property type="entry name" value="lambda repressor-like DNA-binding domains"/>
    <property type="match status" value="1"/>
</dbReference>
<dbReference type="SMART" id="SM00530">
    <property type="entry name" value="HTH_XRE"/>
    <property type="match status" value="1"/>
</dbReference>
<keyword evidence="1" id="KW-0175">Coiled coil</keyword>
<sequence length="160" mass="18135">MTAFSESFRSEVARIARKENKEEMASLRKAATNQRAEIAALKRDIKALAGQVRGLTKALERAQLAAERQRPPQRSEDSPAQEQAPAKQGGRAFVFSHEALVAKRQAFHMTQKEMARLLRVSPLSVYKWETGRVTPREAQLVRVREVLKMGVREARRQIAE</sequence>
<dbReference type="AlphaFoldDB" id="A0A420KHH3"/>
<feature type="compositionally biased region" description="Basic and acidic residues" evidence="2">
    <location>
        <begin position="67"/>
        <end position="77"/>
    </location>
</feature>
<evidence type="ECO:0000313" key="4">
    <source>
        <dbReference type="EMBL" id="RKJ99369.1"/>
    </source>
</evidence>
<gene>
    <name evidence="4" type="ORF">CE154_006395</name>
</gene>
<dbReference type="InterPro" id="IPR010982">
    <property type="entry name" value="Lambda_DNA-bd_dom_sf"/>
</dbReference>
<evidence type="ECO:0000259" key="3">
    <source>
        <dbReference type="PROSITE" id="PS50943"/>
    </source>
</evidence>
<dbReference type="EMBL" id="NKDB02000001">
    <property type="protein sequence ID" value="RKJ99369.1"/>
    <property type="molecule type" value="Genomic_DNA"/>
</dbReference>
<feature type="coiled-coil region" evidence="1">
    <location>
        <begin position="17"/>
        <end position="58"/>
    </location>
</feature>